<feature type="domain" description="Glyoxalase-like" evidence="1">
    <location>
        <begin position="48"/>
        <end position="217"/>
    </location>
</feature>
<dbReference type="InterPro" id="IPR029068">
    <property type="entry name" value="Glyas_Bleomycin-R_OHBP_Dase"/>
</dbReference>
<dbReference type="AlphaFoldDB" id="A0A0U1NLW7"/>
<dbReference type="InterPro" id="IPR025870">
    <property type="entry name" value="Glyoxalase-like_dom"/>
</dbReference>
<keyword evidence="3" id="KW-1185">Reference proteome</keyword>
<sequence>MVPTGSDCLAANTRLQRCINISRIYAAAGPCIPIKRRIILLTDYSLRFDHIAVSARTLEEGAAHVREYLGIDMPSGGQHAAMGTHNLLMSLGPDTFLEVIATDPSASPIQRTRWFNLDNFSGPARLGTWIVNVKDLMQSCADLPVELGPANKITRGALSWQMAVRDDGSMPFDGAFPMLMQWPDGPHPAARMTDLGCRLEQMTVVHPKAAEIQQMLQGQLDMANIHFEIGDAMSMRAEIKTPNGIKLLK</sequence>
<dbReference type="STRING" id="282199.GCA_001049735_01783"/>
<protein>
    <recommendedName>
        <fullName evidence="1">Glyoxalase-like domain-containing protein</fullName>
    </recommendedName>
</protein>
<accession>A0A0U1NLW7</accession>
<evidence type="ECO:0000313" key="2">
    <source>
        <dbReference type="EMBL" id="CRK75730.1"/>
    </source>
</evidence>
<evidence type="ECO:0000313" key="3">
    <source>
        <dbReference type="Proteomes" id="UP000048949"/>
    </source>
</evidence>
<organism evidence="2 3">
    <name type="scientific">Nereida ignava</name>
    <dbReference type="NCBI Taxonomy" id="282199"/>
    <lineage>
        <taxon>Bacteria</taxon>
        <taxon>Pseudomonadati</taxon>
        <taxon>Pseudomonadota</taxon>
        <taxon>Alphaproteobacteria</taxon>
        <taxon>Rhodobacterales</taxon>
        <taxon>Roseobacteraceae</taxon>
        <taxon>Nereida</taxon>
    </lineage>
</organism>
<evidence type="ECO:0000259" key="1">
    <source>
        <dbReference type="Pfam" id="PF13468"/>
    </source>
</evidence>
<dbReference type="OrthoDB" id="8451710at2"/>
<dbReference type="Gene3D" id="3.10.180.10">
    <property type="entry name" value="2,3-Dihydroxybiphenyl 1,2-Dioxygenase, domain 1"/>
    <property type="match status" value="1"/>
</dbReference>
<dbReference type="Pfam" id="PF13468">
    <property type="entry name" value="Glyoxalase_3"/>
    <property type="match status" value="1"/>
</dbReference>
<reference evidence="2 3" key="1">
    <citation type="submission" date="2015-04" db="EMBL/GenBank/DDBJ databases">
        <authorList>
            <person name="Syromyatnikov M.Y."/>
            <person name="Popov V.N."/>
        </authorList>
    </citation>
    <scope>NUCLEOTIDE SEQUENCE [LARGE SCALE GENOMIC DNA]</scope>
    <source>
        <strain evidence="2 3">CECT 5292</strain>
    </source>
</reference>
<gene>
    <name evidence="2" type="ORF">NIG5292_01784</name>
</gene>
<dbReference type="EMBL" id="CVQV01000009">
    <property type="protein sequence ID" value="CRK75730.1"/>
    <property type="molecule type" value="Genomic_DNA"/>
</dbReference>
<name>A0A0U1NLW7_9RHOB</name>
<proteinExistence type="predicted"/>
<dbReference type="Proteomes" id="UP000048949">
    <property type="component" value="Unassembled WGS sequence"/>
</dbReference>